<keyword evidence="3 12" id="KW-0963">Cytoplasm</keyword>
<comment type="cofactor">
    <cofactor evidence="13">
        <name>[4Fe-4S] cluster</name>
        <dbReference type="ChEBI" id="CHEBI:49883"/>
    </cofactor>
    <text evidence="13">Binds 2 [4Fe-4S] clusters per subunit. One cluster is coordinated with 3 cysteines and an exchangeable S-adenosyl-L-methionine.</text>
</comment>
<dbReference type="NCBIfam" id="NF009544">
    <property type="entry name" value="PRK12928.1"/>
    <property type="match status" value="1"/>
</dbReference>
<dbReference type="SFLD" id="SFLDG01058">
    <property type="entry name" value="lipoyl_synthase_like"/>
    <property type="match status" value="1"/>
</dbReference>
<evidence type="ECO:0000256" key="5">
    <source>
        <dbReference type="ARBA" id="ARBA00022691"/>
    </source>
</evidence>
<evidence type="ECO:0000256" key="2">
    <source>
        <dbReference type="ARBA" id="ARBA00022485"/>
    </source>
</evidence>
<evidence type="ECO:0000256" key="13">
    <source>
        <dbReference type="HAMAP-Rule" id="MF_00206"/>
    </source>
</evidence>
<feature type="site" description="Lowers pKa of active site Cys" evidence="12">
    <location>
        <position position="140"/>
    </location>
</feature>
<keyword evidence="8 13" id="KW-0411">Iron-sulfur</keyword>
<feature type="binding site" evidence="12">
    <location>
        <begin position="143"/>
        <end position="145"/>
    </location>
    <ligand>
        <name>substrate</name>
    </ligand>
</feature>
<dbReference type="SUPFAM" id="SSF102114">
    <property type="entry name" value="Radical SAM enzymes"/>
    <property type="match status" value="1"/>
</dbReference>
<dbReference type="PANTHER" id="PTHR10949">
    <property type="entry name" value="LIPOYL SYNTHASE"/>
    <property type="match status" value="1"/>
</dbReference>
<gene>
    <name evidence="13" type="primary">lipA</name>
    <name evidence="12" type="synonym">lipB</name>
    <name evidence="16" type="ORF">SAMN02745124_01671</name>
</gene>
<dbReference type="HAMAP" id="MF_00013">
    <property type="entry name" value="LipB"/>
    <property type="match status" value="1"/>
</dbReference>
<dbReference type="Pfam" id="PF04055">
    <property type="entry name" value="Radical_SAM"/>
    <property type="match status" value="1"/>
</dbReference>
<feature type="binding site" evidence="13">
    <location>
        <position position="276"/>
    </location>
    <ligand>
        <name>[4Fe-4S] cluster</name>
        <dbReference type="ChEBI" id="CHEBI:49883"/>
        <label>1</label>
    </ligand>
</feature>
<dbReference type="STRING" id="1121409.SAMN02745124_01671"/>
<evidence type="ECO:0000256" key="8">
    <source>
        <dbReference type="ARBA" id="ARBA00023014"/>
    </source>
</evidence>
<dbReference type="Proteomes" id="UP000184139">
    <property type="component" value="Unassembled WGS sequence"/>
</dbReference>
<dbReference type="CDD" id="cd01335">
    <property type="entry name" value="Radical_SAM"/>
    <property type="match status" value="1"/>
</dbReference>
<dbReference type="InterPro" id="IPR006638">
    <property type="entry name" value="Elp3/MiaA/NifB-like_rSAM"/>
</dbReference>
<dbReference type="GO" id="GO:0005737">
    <property type="term" value="C:cytoplasm"/>
    <property type="evidence" value="ECO:0007669"/>
    <property type="project" value="UniProtKB-SubCell"/>
</dbReference>
<feature type="binding site" evidence="13">
    <location>
        <position position="291"/>
    </location>
    <ligand>
        <name>[4Fe-4S] cluster</name>
        <dbReference type="ChEBI" id="CHEBI:49883"/>
        <label>2</label>
        <note>4Fe-4S-S-AdoMet</note>
    </ligand>
</feature>
<dbReference type="UniPathway" id="UPA00538">
    <property type="reaction ID" value="UER00592"/>
</dbReference>
<comment type="function">
    <text evidence="13">Catalyzes the radical-mediated insertion of two sulfur atoms into the C-6 and C-8 positions of the octanoyl moiety bound to the lipoyl domains of lipoate-dependent enzymes, thereby converting the octanoylated domains into lipoylated derivatives.</text>
</comment>
<feature type="domain" description="BPL/LPL catalytic" evidence="14">
    <location>
        <begin position="31"/>
        <end position="213"/>
    </location>
</feature>
<evidence type="ECO:0000259" key="15">
    <source>
        <dbReference type="PROSITE" id="PS51918"/>
    </source>
</evidence>
<dbReference type="NCBIfam" id="TIGR00510">
    <property type="entry name" value="lipA"/>
    <property type="match status" value="1"/>
</dbReference>
<keyword evidence="9 12" id="KW-0012">Acyltransferase</keyword>
<keyword evidence="7 13" id="KW-0408">Iron</keyword>
<comment type="subcellular location">
    <subcellularLocation>
        <location evidence="12">Cytoplasm</location>
    </subcellularLocation>
</comment>
<keyword evidence="2 13" id="KW-0004">4Fe-4S</keyword>
<dbReference type="GO" id="GO:0046872">
    <property type="term" value="F:metal ion binding"/>
    <property type="evidence" value="ECO:0007669"/>
    <property type="project" value="UniProtKB-KW"/>
</dbReference>
<evidence type="ECO:0000259" key="14">
    <source>
        <dbReference type="PROSITE" id="PS51733"/>
    </source>
</evidence>
<evidence type="ECO:0000256" key="9">
    <source>
        <dbReference type="ARBA" id="ARBA00023315"/>
    </source>
</evidence>
<sequence length="520" mass="56766">MDLVVESYLLLAYHQAYARQLQLVDMLRRDPAMPDHCLMLEHPPVFTLGRNGSLQHIEVSEAFLEDREIELVHIERGGEVTYHGPGQIVCYPIVNLRRSGLTVTAFIGCLEGAMIDAAAAHGLVAGRDGRNRGVWSNGKKLGSIGIAIRHGITFHGLALNVATDLEPFGWISPCGLSQVAMTSLQHETGRAVGVESVRQSLIEALAERLGRRVVLTAPPAVSAAAEPAPLPRAAKPKWLRKPLPAGGAYEKTRRLISRERLQTVCREARCPNQFECYGNGTATFMIMGQTCTRNCRFCAVGHGVPEPLDAGEPERIAGAVVEMGLDHVVLTSVTRDDCTDGGAGHFVATIEAIRARRPHLPVEILIPDLQGNQAALQLICRARPAVVNHNIETVPRLYAAVRPQADYQRSLTLLRRVKQAAPDIVVKSGLMLGLGESAAEVLLTLQEIRETGCELLTLGQYLQPTRGHLPVQRFVEPSEFDKFKRLALELGFLGVASGPHVRSSFQAGRLFRQIVQPSLV</sequence>
<dbReference type="Pfam" id="PF21948">
    <property type="entry name" value="LplA-B_cat"/>
    <property type="match status" value="1"/>
</dbReference>
<comment type="function">
    <text evidence="10 12">Catalyzes the transfer of endogenously produced octanoic acid from octanoyl-acyl-carrier-protein onto the lipoyl domains of lipoate-dependent enzymes. Lipoyl-ACP can also act as a substrate although octanoyl-ACP is likely to be the physiological substrate.</text>
</comment>
<keyword evidence="6 13" id="KW-0479">Metal-binding</keyword>
<dbReference type="Gene3D" id="3.30.930.10">
    <property type="entry name" value="Bira Bifunctional Protein, Domain 2"/>
    <property type="match status" value="1"/>
</dbReference>
<evidence type="ECO:0000256" key="6">
    <source>
        <dbReference type="ARBA" id="ARBA00022723"/>
    </source>
</evidence>
<feature type="binding site" evidence="13">
    <location>
        <position position="295"/>
    </location>
    <ligand>
        <name>[4Fe-4S] cluster</name>
        <dbReference type="ChEBI" id="CHEBI:49883"/>
        <label>2</label>
        <note>4Fe-4S-S-AdoMet</note>
    </ligand>
</feature>
<evidence type="ECO:0000256" key="11">
    <source>
        <dbReference type="ARBA" id="ARBA00047326"/>
    </source>
</evidence>
<dbReference type="InterPro" id="IPR000544">
    <property type="entry name" value="Octanoyltransferase"/>
</dbReference>
<dbReference type="HAMAP" id="MF_00206">
    <property type="entry name" value="Lipoyl_synth"/>
    <property type="match status" value="1"/>
</dbReference>
<protein>
    <recommendedName>
        <fullName evidence="12 13">Multifunctional fusion protein</fullName>
    </recommendedName>
    <domain>
        <recommendedName>
            <fullName evidence="13">Lipoyl synthase</fullName>
            <ecNumber evidence="13">2.8.1.8</ecNumber>
        </recommendedName>
        <alternativeName>
            <fullName evidence="13">Lip-syn</fullName>
        </alternativeName>
        <alternativeName>
            <fullName evidence="13">Lipoate synthase</fullName>
        </alternativeName>
        <alternativeName>
            <fullName evidence="13">Lipoic acid synthase</fullName>
        </alternativeName>
        <alternativeName>
            <fullName evidence="13">Sulfur insertion protein LipA</fullName>
            <shortName evidence="13">LS</shortName>
        </alternativeName>
    </domain>
    <domain>
        <recommendedName>
            <fullName evidence="12">Octanoyltransferase</fullName>
            <ecNumber evidence="12">2.3.1.181</ecNumber>
        </recommendedName>
        <alternativeName>
            <fullName evidence="12">Lipoate-protein ligase B</fullName>
        </alternativeName>
        <alternativeName>
            <fullName evidence="12">Lipoyl/octanoyl transferase</fullName>
        </alternativeName>
        <alternativeName>
            <fullName evidence="12">Octanoyl-[acyl-carrier-protein]-protein N-octanoyltransferase</fullName>
        </alternativeName>
    </domain>
</protein>
<name>A0A1M5VG35_9BACT</name>
<dbReference type="CDD" id="cd16444">
    <property type="entry name" value="LipB"/>
    <property type="match status" value="1"/>
</dbReference>
<dbReference type="GO" id="GO:0009249">
    <property type="term" value="P:protein lipoylation"/>
    <property type="evidence" value="ECO:0007669"/>
    <property type="project" value="UniProtKB-UniRule"/>
</dbReference>
<dbReference type="InterPro" id="IPR058240">
    <property type="entry name" value="rSAM_sf"/>
</dbReference>
<evidence type="ECO:0000256" key="7">
    <source>
        <dbReference type="ARBA" id="ARBA00023004"/>
    </source>
</evidence>
<dbReference type="EC" id="2.8.1.8" evidence="13"/>
<feature type="binding site" evidence="13">
    <location>
        <position position="298"/>
    </location>
    <ligand>
        <name>[4Fe-4S] cluster</name>
        <dbReference type="ChEBI" id="CHEBI:49883"/>
        <label>2</label>
        <note>4Fe-4S-S-AdoMet</note>
    </ligand>
</feature>
<evidence type="ECO:0000256" key="10">
    <source>
        <dbReference type="ARBA" id="ARBA00024732"/>
    </source>
</evidence>
<comment type="pathway">
    <text evidence="1 12">Protein modification; protein lipoylation via endogenous pathway; protein N(6)-(lipoyl)lysine from octanoyl-[acyl-carrier-protein]: step 1/2.</text>
</comment>
<dbReference type="InterPro" id="IPR013785">
    <property type="entry name" value="Aldolase_TIM"/>
</dbReference>
<dbReference type="GO" id="GO:0051539">
    <property type="term" value="F:4 iron, 4 sulfur cluster binding"/>
    <property type="evidence" value="ECO:0007669"/>
    <property type="project" value="UniProtKB-UniRule"/>
</dbReference>
<proteinExistence type="inferred from homology"/>
<feature type="binding site" evidence="13">
    <location>
        <position position="270"/>
    </location>
    <ligand>
        <name>[4Fe-4S] cluster</name>
        <dbReference type="ChEBI" id="CHEBI:49883"/>
        <label>1</label>
    </ligand>
</feature>
<dbReference type="PROSITE" id="PS01313">
    <property type="entry name" value="LIPB"/>
    <property type="match status" value="1"/>
</dbReference>
<dbReference type="PANTHER" id="PTHR10949:SF0">
    <property type="entry name" value="LIPOYL SYNTHASE, MITOCHONDRIAL"/>
    <property type="match status" value="1"/>
</dbReference>
<dbReference type="GO" id="GO:0033819">
    <property type="term" value="F:lipoyl(octanoyl) transferase activity"/>
    <property type="evidence" value="ECO:0007669"/>
    <property type="project" value="UniProtKB-EC"/>
</dbReference>
<accession>A0A1M5VG35</accession>
<evidence type="ECO:0000256" key="3">
    <source>
        <dbReference type="ARBA" id="ARBA00022490"/>
    </source>
</evidence>
<dbReference type="NCBIfam" id="NF004019">
    <property type="entry name" value="PRK05481.1"/>
    <property type="match status" value="1"/>
</dbReference>
<feature type="active site" description="Acyl-thioester intermediate" evidence="12">
    <location>
        <position position="174"/>
    </location>
</feature>
<feature type="binding site" evidence="13">
    <location>
        <position position="265"/>
    </location>
    <ligand>
        <name>[4Fe-4S] cluster</name>
        <dbReference type="ChEBI" id="CHEBI:49883"/>
        <label>1</label>
    </ligand>
</feature>
<keyword evidence="5 13" id="KW-0949">S-adenosyl-L-methionine</keyword>
<evidence type="ECO:0000256" key="12">
    <source>
        <dbReference type="HAMAP-Rule" id="MF_00013"/>
    </source>
</evidence>
<evidence type="ECO:0000313" key="16">
    <source>
        <dbReference type="EMBL" id="SHH74252.1"/>
    </source>
</evidence>
<comment type="catalytic activity">
    <reaction evidence="12">
        <text>octanoyl-[ACP] + L-lysyl-[protein] = N(6)-octanoyl-L-lysyl-[protein] + holo-[ACP] + H(+)</text>
        <dbReference type="Rhea" id="RHEA:17665"/>
        <dbReference type="Rhea" id="RHEA-COMP:9636"/>
        <dbReference type="Rhea" id="RHEA-COMP:9685"/>
        <dbReference type="Rhea" id="RHEA-COMP:9752"/>
        <dbReference type="Rhea" id="RHEA-COMP:9928"/>
        <dbReference type="ChEBI" id="CHEBI:15378"/>
        <dbReference type="ChEBI" id="CHEBI:29969"/>
        <dbReference type="ChEBI" id="CHEBI:64479"/>
        <dbReference type="ChEBI" id="CHEBI:78463"/>
        <dbReference type="ChEBI" id="CHEBI:78809"/>
        <dbReference type="EC" id="2.3.1.181"/>
    </reaction>
</comment>
<feature type="binding site" evidence="12">
    <location>
        <begin position="156"/>
        <end position="158"/>
    </location>
    <ligand>
        <name>substrate</name>
    </ligand>
</feature>
<keyword evidence="17" id="KW-1185">Reference proteome</keyword>
<evidence type="ECO:0000256" key="1">
    <source>
        <dbReference type="ARBA" id="ARBA00004821"/>
    </source>
</evidence>
<feature type="binding site" evidence="13">
    <location>
        <position position="504"/>
    </location>
    <ligand>
        <name>[4Fe-4S] cluster</name>
        <dbReference type="ChEBI" id="CHEBI:49883"/>
        <label>1</label>
    </ligand>
</feature>
<dbReference type="SMART" id="SM00729">
    <property type="entry name" value="Elp3"/>
    <property type="match status" value="1"/>
</dbReference>
<dbReference type="EMBL" id="FQXS01000008">
    <property type="protein sequence ID" value="SHH74252.1"/>
    <property type="molecule type" value="Genomic_DNA"/>
</dbReference>
<dbReference type="FunFam" id="3.20.20.70:FF:000040">
    <property type="entry name" value="Lipoyl synthase"/>
    <property type="match status" value="1"/>
</dbReference>
<comment type="similarity">
    <text evidence="12">Belongs to the LipB family.</text>
</comment>
<feature type="binding site" evidence="12">
    <location>
        <begin position="76"/>
        <end position="83"/>
    </location>
    <ligand>
        <name>substrate</name>
    </ligand>
</feature>
<dbReference type="InterPro" id="IPR003698">
    <property type="entry name" value="Lipoyl_synth"/>
</dbReference>
<dbReference type="PROSITE" id="PS51918">
    <property type="entry name" value="RADICAL_SAM"/>
    <property type="match status" value="1"/>
</dbReference>
<dbReference type="InterPro" id="IPR020605">
    <property type="entry name" value="Octanoyltransferase_CS"/>
</dbReference>
<feature type="domain" description="Radical SAM core" evidence="15">
    <location>
        <begin position="277"/>
        <end position="493"/>
    </location>
</feature>
<reference evidence="16 17" key="1">
    <citation type="submission" date="2016-11" db="EMBL/GenBank/DDBJ databases">
        <authorList>
            <person name="Jaros S."/>
            <person name="Januszkiewicz K."/>
            <person name="Wedrychowicz H."/>
        </authorList>
    </citation>
    <scope>NUCLEOTIDE SEQUENCE [LARGE SCALE GENOMIC DNA]</scope>
    <source>
        <strain evidence="16 17">DSM 9705</strain>
    </source>
</reference>
<comment type="similarity">
    <text evidence="13">Belongs to the radical SAM superfamily. Lipoyl synthase family.</text>
</comment>
<evidence type="ECO:0000313" key="17">
    <source>
        <dbReference type="Proteomes" id="UP000184139"/>
    </source>
</evidence>
<dbReference type="PROSITE" id="PS51733">
    <property type="entry name" value="BPL_LPL_CATALYTIC"/>
    <property type="match status" value="1"/>
</dbReference>
<keyword evidence="4 12" id="KW-0808">Transferase</keyword>
<comment type="miscellaneous">
    <text evidence="12">In the reaction, the free carboxyl group of octanoic acid is attached via an amide linkage to the epsilon-amino group of a specific lysine residue of lipoyl domains of lipoate-dependent enzymes.</text>
</comment>
<organism evidence="16 17">
    <name type="scientific">Desulfofustis glycolicus DSM 9705</name>
    <dbReference type="NCBI Taxonomy" id="1121409"/>
    <lineage>
        <taxon>Bacteria</taxon>
        <taxon>Pseudomonadati</taxon>
        <taxon>Thermodesulfobacteriota</taxon>
        <taxon>Desulfobulbia</taxon>
        <taxon>Desulfobulbales</taxon>
        <taxon>Desulfocapsaceae</taxon>
        <taxon>Desulfofustis</taxon>
    </lineage>
</organism>
<dbReference type="InterPro" id="IPR004143">
    <property type="entry name" value="BPL_LPL_catalytic"/>
</dbReference>
<dbReference type="InterPro" id="IPR045864">
    <property type="entry name" value="aa-tRNA-synth_II/BPL/LPL"/>
</dbReference>
<dbReference type="SFLD" id="SFLDF00271">
    <property type="entry name" value="lipoyl_synthase"/>
    <property type="match status" value="1"/>
</dbReference>
<dbReference type="GO" id="GO:0016992">
    <property type="term" value="F:lipoate synthase activity"/>
    <property type="evidence" value="ECO:0007669"/>
    <property type="project" value="UniProtKB-UniRule"/>
</dbReference>
<comment type="pathway">
    <text evidence="13">Protein modification; protein lipoylation via endogenous pathway; protein N(6)-(lipoyl)lysine from octanoyl-[acyl-carrier-protein]: step 2/2.</text>
</comment>
<dbReference type="Gene3D" id="3.20.20.70">
    <property type="entry name" value="Aldolase class I"/>
    <property type="match status" value="1"/>
</dbReference>
<dbReference type="AlphaFoldDB" id="A0A1M5VG35"/>
<dbReference type="NCBIfam" id="TIGR00214">
    <property type="entry name" value="lipB"/>
    <property type="match status" value="1"/>
</dbReference>
<dbReference type="SFLD" id="SFLDS00029">
    <property type="entry name" value="Radical_SAM"/>
    <property type="match status" value="1"/>
</dbReference>
<dbReference type="RefSeq" id="WP_073375093.1">
    <property type="nucleotide sequence ID" value="NZ_FQXS01000008.1"/>
</dbReference>
<dbReference type="SUPFAM" id="SSF55681">
    <property type="entry name" value="Class II aaRS and biotin synthetases"/>
    <property type="match status" value="1"/>
</dbReference>
<comment type="catalytic activity">
    <reaction evidence="11 13">
        <text>[[Fe-S] cluster scaffold protein carrying a second [4Fe-4S](2+) cluster] + N(6)-octanoyl-L-lysyl-[protein] + 2 oxidized [2Fe-2S]-[ferredoxin] + 2 S-adenosyl-L-methionine + 4 H(+) = [[Fe-S] cluster scaffold protein] + N(6)-[(R)-dihydrolipoyl]-L-lysyl-[protein] + 4 Fe(3+) + 2 hydrogen sulfide + 2 5'-deoxyadenosine + 2 L-methionine + 2 reduced [2Fe-2S]-[ferredoxin]</text>
        <dbReference type="Rhea" id="RHEA:16585"/>
        <dbReference type="Rhea" id="RHEA-COMP:9928"/>
        <dbReference type="Rhea" id="RHEA-COMP:10000"/>
        <dbReference type="Rhea" id="RHEA-COMP:10001"/>
        <dbReference type="Rhea" id="RHEA-COMP:10475"/>
        <dbReference type="Rhea" id="RHEA-COMP:14568"/>
        <dbReference type="Rhea" id="RHEA-COMP:14569"/>
        <dbReference type="ChEBI" id="CHEBI:15378"/>
        <dbReference type="ChEBI" id="CHEBI:17319"/>
        <dbReference type="ChEBI" id="CHEBI:29034"/>
        <dbReference type="ChEBI" id="CHEBI:29919"/>
        <dbReference type="ChEBI" id="CHEBI:33722"/>
        <dbReference type="ChEBI" id="CHEBI:33737"/>
        <dbReference type="ChEBI" id="CHEBI:33738"/>
        <dbReference type="ChEBI" id="CHEBI:57844"/>
        <dbReference type="ChEBI" id="CHEBI:59789"/>
        <dbReference type="ChEBI" id="CHEBI:78809"/>
        <dbReference type="ChEBI" id="CHEBI:83100"/>
        <dbReference type="EC" id="2.8.1.8"/>
    </reaction>
</comment>
<dbReference type="EC" id="2.3.1.181" evidence="12"/>
<evidence type="ECO:0000256" key="4">
    <source>
        <dbReference type="ARBA" id="ARBA00022679"/>
    </source>
</evidence>
<dbReference type="InterPro" id="IPR007197">
    <property type="entry name" value="rSAM"/>
</dbReference>